<accession>A0A382NY18</accession>
<dbReference type="EMBL" id="UINC01103566">
    <property type="protein sequence ID" value="SVC66043.1"/>
    <property type="molecule type" value="Genomic_DNA"/>
</dbReference>
<dbReference type="AlphaFoldDB" id="A0A382NY18"/>
<evidence type="ECO:0000313" key="1">
    <source>
        <dbReference type="EMBL" id="SVC66043.1"/>
    </source>
</evidence>
<name>A0A382NY18_9ZZZZ</name>
<sequence>ENQLRFFNQVRRGLVDIMDDGLNTLEYKTVKTQKFLDKHEFITVIT</sequence>
<protein>
    <submittedName>
        <fullName evidence="1">Uncharacterized protein</fullName>
    </submittedName>
</protein>
<reference evidence="1" key="1">
    <citation type="submission" date="2018-05" db="EMBL/GenBank/DDBJ databases">
        <authorList>
            <person name="Lanie J.A."/>
            <person name="Ng W.-L."/>
            <person name="Kazmierczak K.M."/>
            <person name="Andrzejewski T.M."/>
            <person name="Davidsen T.M."/>
            <person name="Wayne K.J."/>
            <person name="Tettelin H."/>
            <person name="Glass J.I."/>
            <person name="Rusch D."/>
            <person name="Podicherti R."/>
            <person name="Tsui H.-C.T."/>
            <person name="Winkler M.E."/>
        </authorList>
    </citation>
    <scope>NUCLEOTIDE SEQUENCE</scope>
</reference>
<organism evidence="1">
    <name type="scientific">marine metagenome</name>
    <dbReference type="NCBI Taxonomy" id="408172"/>
    <lineage>
        <taxon>unclassified sequences</taxon>
        <taxon>metagenomes</taxon>
        <taxon>ecological metagenomes</taxon>
    </lineage>
</organism>
<gene>
    <name evidence="1" type="ORF">METZ01_LOCUS318897</name>
</gene>
<feature type="non-terminal residue" evidence="1">
    <location>
        <position position="1"/>
    </location>
</feature>
<proteinExistence type="predicted"/>